<dbReference type="EMBL" id="CP054212">
    <property type="protein sequence ID" value="QKJ85199.1"/>
    <property type="molecule type" value="Genomic_DNA"/>
</dbReference>
<dbReference type="PANTHER" id="PTHR33420">
    <property type="entry name" value="FIMBRIAL SUBUNIT ELFA-RELATED"/>
    <property type="match status" value="1"/>
</dbReference>
<dbReference type="GO" id="GO:0009289">
    <property type="term" value="C:pilus"/>
    <property type="evidence" value="ECO:0007669"/>
    <property type="project" value="UniProtKB-SubCell"/>
</dbReference>
<dbReference type="Gene3D" id="2.60.40.1090">
    <property type="entry name" value="Fimbrial-type adhesion domain"/>
    <property type="match status" value="1"/>
</dbReference>
<comment type="subcellular location">
    <subcellularLocation>
        <location evidence="1">Fimbrium</location>
    </subcellularLocation>
</comment>
<name>A0A6M8U6M2_9GAMM</name>
<feature type="chain" id="PRO_5026757872" evidence="5">
    <location>
        <begin position="26"/>
        <end position="177"/>
    </location>
</feature>
<reference evidence="7 8" key="1">
    <citation type="submission" date="2020-06" db="EMBL/GenBank/DDBJ databases">
        <title>Genome sequence of Paramixta manurensis strain PD-1.</title>
        <authorList>
            <person name="Lee C.W."/>
            <person name="Kim J."/>
        </authorList>
    </citation>
    <scope>NUCLEOTIDE SEQUENCE [LARGE SCALE GENOMIC DNA]</scope>
    <source>
        <strain evidence="7 8">PD-1</strain>
    </source>
</reference>
<evidence type="ECO:0000313" key="8">
    <source>
        <dbReference type="Proteomes" id="UP000505325"/>
    </source>
</evidence>
<evidence type="ECO:0000256" key="1">
    <source>
        <dbReference type="ARBA" id="ARBA00004561"/>
    </source>
</evidence>
<dbReference type="SUPFAM" id="SSF49401">
    <property type="entry name" value="Bacterial adhesins"/>
    <property type="match status" value="1"/>
</dbReference>
<dbReference type="InterPro" id="IPR036937">
    <property type="entry name" value="Adhesion_dom_fimbrial_sf"/>
</dbReference>
<protein>
    <submittedName>
        <fullName evidence="7">Type 1 fimbrial protein major subunit</fullName>
    </submittedName>
</protein>
<organism evidence="7 8">
    <name type="scientific">Paramixta manurensis</name>
    <dbReference type="NCBI Taxonomy" id="2740817"/>
    <lineage>
        <taxon>Bacteria</taxon>
        <taxon>Pseudomonadati</taxon>
        <taxon>Pseudomonadota</taxon>
        <taxon>Gammaproteobacteria</taxon>
        <taxon>Enterobacterales</taxon>
        <taxon>Erwiniaceae</taxon>
        <taxon>Paramixta</taxon>
    </lineage>
</organism>
<comment type="similarity">
    <text evidence="2">Belongs to the fimbrial protein family.</text>
</comment>
<dbReference type="InterPro" id="IPR000259">
    <property type="entry name" value="Adhesion_dom_fimbrial"/>
</dbReference>
<keyword evidence="4" id="KW-0281">Fimbrium</keyword>
<dbReference type="GO" id="GO:0043709">
    <property type="term" value="P:cell adhesion involved in single-species biofilm formation"/>
    <property type="evidence" value="ECO:0007669"/>
    <property type="project" value="TreeGrafter"/>
</dbReference>
<gene>
    <name evidence="7" type="ORF">PMPD1_0216</name>
</gene>
<dbReference type="RefSeq" id="WP_173632317.1">
    <property type="nucleotide sequence ID" value="NZ_CP054212.1"/>
</dbReference>
<keyword evidence="3 5" id="KW-0732">Signal</keyword>
<dbReference type="InterPro" id="IPR008966">
    <property type="entry name" value="Adhesion_dom_sf"/>
</dbReference>
<evidence type="ECO:0000256" key="5">
    <source>
        <dbReference type="SAM" id="SignalP"/>
    </source>
</evidence>
<keyword evidence="8" id="KW-1185">Reference proteome</keyword>
<evidence type="ECO:0000313" key="7">
    <source>
        <dbReference type="EMBL" id="QKJ85199.1"/>
    </source>
</evidence>
<evidence type="ECO:0000256" key="4">
    <source>
        <dbReference type="ARBA" id="ARBA00023263"/>
    </source>
</evidence>
<feature type="domain" description="Fimbrial-type adhesion" evidence="6">
    <location>
        <begin position="31"/>
        <end position="177"/>
    </location>
</feature>
<proteinExistence type="inferred from homology"/>
<accession>A0A6M8U6M2</accession>
<dbReference type="PANTHER" id="PTHR33420:SF3">
    <property type="entry name" value="FIMBRIAL SUBUNIT ELFA"/>
    <property type="match status" value="1"/>
</dbReference>
<dbReference type="Proteomes" id="UP000505325">
    <property type="component" value="Chromosome"/>
</dbReference>
<sequence>MFNKLFSGAVAFSILLATMSTETMAAQNGTINVTGLITSPTCQIDVNGSTNATLVLPTIRTDDLPAKGKWAGKNAFTVNVTNCSDVSPDALNIAIIRPAGESDVSNIPVSGTAKNVAFRLANSGAGFLSFDANTVIKPITLTNGKGALPLDVWYYAKEMPISAGTLSAIITFELRYK</sequence>
<dbReference type="Pfam" id="PF00419">
    <property type="entry name" value="Fimbrial"/>
    <property type="match status" value="1"/>
</dbReference>
<evidence type="ECO:0000259" key="6">
    <source>
        <dbReference type="Pfam" id="PF00419"/>
    </source>
</evidence>
<dbReference type="KEGG" id="pmak:PMPD1_0216"/>
<evidence type="ECO:0000256" key="3">
    <source>
        <dbReference type="ARBA" id="ARBA00022729"/>
    </source>
</evidence>
<dbReference type="InterPro" id="IPR050263">
    <property type="entry name" value="Bact_Fimbrial_Adh_Pro"/>
</dbReference>
<feature type="signal peptide" evidence="5">
    <location>
        <begin position="1"/>
        <end position="25"/>
    </location>
</feature>
<dbReference type="AlphaFoldDB" id="A0A6M8U6M2"/>
<evidence type="ECO:0000256" key="2">
    <source>
        <dbReference type="ARBA" id="ARBA00006671"/>
    </source>
</evidence>